<protein>
    <submittedName>
        <fullName evidence="2">Uncharacterized protein</fullName>
    </submittedName>
</protein>
<name>A0A6J4RSG0_9ACTN</name>
<feature type="non-terminal residue" evidence="2">
    <location>
        <position position="1"/>
    </location>
</feature>
<feature type="compositionally biased region" description="Basic residues" evidence="1">
    <location>
        <begin position="93"/>
        <end position="104"/>
    </location>
</feature>
<feature type="compositionally biased region" description="Basic residues" evidence="1">
    <location>
        <begin position="42"/>
        <end position="69"/>
    </location>
</feature>
<proteinExistence type="predicted"/>
<organism evidence="2">
    <name type="scientific">uncultured Solirubrobacteraceae bacterium</name>
    <dbReference type="NCBI Taxonomy" id="1162706"/>
    <lineage>
        <taxon>Bacteria</taxon>
        <taxon>Bacillati</taxon>
        <taxon>Actinomycetota</taxon>
        <taxon>Thermoleophilia</taxon>
        <taxon>Solirubrobacterales</taxon>
        <taxon>Solirubrobacteraceae</taxon>
        <taxon>environmental samples</taxon>
    </lineage>
</organism>
<dbReference type="EMBL" id="CADCVQ010000042">
    <property type="protein sequence ID" value="CAA9480952.1"/>
    <property type="molecule type" value="Genomic_DNA"/>
</dbReference>
<evidence type="ECO:0000313" key="2">
    <source>
        <dbReference type="EMBL" id="CAA9480952.1"/>
    </source>
</evidence>
<accession>A0A6J4RSG0</accession>
<feature type="region of interest" description="Disordered" evidence="1">
    <location>
        <begin position="29"/>
        <end position="119"/>
    </location>
</feature>
<feature type="non-terminal residue" evidence="2">
    <location>
        <position position="168"/>
    </location>
</feature>
<reference evidence="2" key="1">
    <citation type="submission" date="2020-02" db="EMBL/GenBank/DDBJ databases">
        <authorList>
            <person name="Meier V. D."/>
        </authorList>
    </citation>
    <scope>NUCLEOTIDE SEQUENCE</scope>
    <source>
        <strain evidence="2">AVDCRST_MAG67</strain>
    </source>
</reference>
<sequence>GRQADHGRRAGGARAGVLHLVCELPGGRARRAALGRPPGRQARTRRAARAPRAPPLRRGRSVVGRRRRGGNVAVRQARPARPRAARSADRRAGRAHRGQRRRRAAGAGEGRPRRRRDSRLAGALLAQARPRAAAGDRGARGRRHRLLHGACRGRVVRGGAGAGAVTRV</sequence>
<dbReference type="AlphaFoldDB" id="A0A6J4RSG0"/>
<evidence type="ECO:0000256" key="1">
    <source>
        <dbReference type="SAM" id="MobiDB-lite"/>
    </source>
</evidence>
<gene>
    <name evidence="2" type="ORF">AVDCRST_MAG67-868</name>
</gene>